<sequence length="240" mass="26492">MGCSLTARMLMQLASVQKNLARIAHETYQFDSNFKSTSPALGDGQDGPGAMETTPADPTSCPLEQNDGEASRTKDVMHHTLHVHNGNWKLVRPIGLLKSVIPAFAISFNCSMSSVMSTRSFRNSAVSNWSAGIHSPAIFLCNLVKRGPVSRHSEWRNIFLSSHPKARISFPVVELGTCLLITLEVASEATNRFQMKMRPVRKLSPKHTGSWLPAVLRLHTVYTTHLGACSVIEPKERMLL</sequence>
<gene>
    <name evidence="2" type="ORF">IWX46DRAFT_161423</name>
</gene>
<feature type="region of interest" description="Disordered" evidence="1">
    <location>
        <begin position="35"/>
        <end position="68"/>
    </location>
</feature>
<organism evidence="2 3">
    <name type="scientific">Phyllosticta citricarpa</name>
    <dbReference type="NCBI Taxonomy" id="55181"/>
    <lineage>
        <taxon>Eukaryota</taxon>
        <taxon>Fungi</taxon>
        <taxon>Dikarya</taxon>
        <taxon>Ascomycota</taxon>
        <taxon>Pezizomycotina</taxon>
        <taxon>Dothideomycetes</taxon>
        <taxon>Dothideomycetes incertae sedis</taxon>
        <taxon>Botryosphaeriales</taxon>
        <taxon>Phyllostictaceae</taxon>
        <taxon>Phyllosticta</taxon>
    </lineage>
</organism>
<dbReference type="EMBL" id="JBBPDW010000022">
    <property type="protein sequence ID" value="KAK7542923.1"/>
    <property type="molecule type" value="Genomic_DNA"/>
</dbReference>
<evidence type="ECO:0000256" key="1">
    <source>
        <dbReference type="SAM" id="MobiDB-lite"/>
    </source>
</evidence>
<name>A0ABR1M5P6_9PEZI</name>
<proteinExistence type="predicted"/>
<evidence type="ECO:0000313" key="2">
    <source>
        <dbReference type="EMBL" id="KAK7542923.1"/>
    </source>
</evidence>
<evidence type="ECO:0000313" key="3">
    <source>
        <dbReference type="Proteomes" id="UP001365128"/>
    </source>
</evidence>
<accession>A0ABR1M5P6</accession>
<reference evidence="2 3" key="1">
    <citation type="submission" date="2024-04" db="EMBL/GenBank/DDBJ databases">
        <title>Phyllosticta paracitricarpa is synonymous to the EU quarantine fungus P. citricarpa based on phylogenomic analyses.</title>
        <authorList>
            <consortium name="Lawrence Berkeley National Laboratory"/>
            <person name="Van Ingen-Buijs V.A."/>
            <person name="Van Westerhoven A.C."/>
            <person name="Haridas S."/>
            <person name="Skiadas P."/>
            <person name="Martin F."/>
            <person name="Groenewald J.Z."/>
            <person name="Crous P.W."/>
            <person name="Seidl M.F."/>
        </authorList>
    </citation>
    <scope>NUCLEOTIDE SEQUENCE [LARGE SCALE GENOMIC DNA]</scope>
    <source>
        <strain evidence="2 3">CBS 122670</strain>
    </source>
</reference>
<dbReference type="Proteomes" id="UP001365128">
    <property type="component" value="Unassembled WGS sequence"/>
</dbReference>
<protein>
    <submittedName>
        <fullName evidence="2">Uncharacterized protein</fullName>
    </submittedName>
</protein>
<keyword evidence="3" id="KW-1185">Reference proteome</keyword>
<comment type="caution">
    <text evidence="2">The sequence shown here is derived from an EMBL/GenBank/DDBJ whole genome shotgun (WGS) entry which is preliminary data.</text>
</comment>